<organism evidence="6 7">
    <name type="scientific">Umbelopsis vinacea</name>
    <dbReference type="NCBI Taxonomy" id="44442"/>
    <lineage>
        <taxon>Eukaryota</taxon>
        <taxon>Fungi</taxon>
        <taxon>Fungi incertae sedis</taxon>
        <taxon>Mucoromycota</taxon>
        <taxon>Mucoromycotina</taxon>
        <taxon>Umbelopsidomycetes</taxon>
        <taxon>Umbelopsidales</taxon>
        <taxon>Umbelopsidaceae</taxon>
        <taxon>Umbelopsis</taxon>
    </lineage>
</organism>
<evidence type="ECO:0000313" key="6">
    <source>
        <dbReference type="EMBL" id="KAG2175744.1"/>
    </source>
</evidence>
<dbReference type="GO" id="GO:0004439">
    <property type="term" value="F:phosphatidylinositol-4,5-bisphosphate 5-phosphatase activity"/>
    <property type="evidence" value="ECO:0007669"/>
    <property type="project" value="TreeGrafter"/>
</dbReference>
<evidence type="ECO:0000259" key="4">
    <source>
        <dbReference type="PROSITE" id="PS50054"/>
    </source>
</evidence>
<feature type="domain" description="Tyrosine-protein phosphatase" evidence="4">
    <location>
        <begin position="77"/>
        <end position="223"/>
    </location>
</feature>
<dbReference type="PANTHER" id="PTHR46712">
    <property type="entry name" value="PHOSPHATIDYLGLYCEROPHOSPHATASE AND PROTEIN-TYROSINE PHOSPHATASE 1"/>
    <property type="match status" value="1"/>
</dbReference>
<evidence type="ECO:0000259" key="5">
    <source>
        <dbReference type="PROSITE" id="PS50056"/>
    </source>
</evidence>
<dbReference type="SUPFAM" id="SSF52799">
    <property type="entry name" value="(Phosphotyrosine protein) phosphatases II"/>
    <property type="match status" value="1"/>
</dbReference>
<evidence type="ECO:0008006" key="8">
    <source>
        <dbReference type="Google" id="ProtNLM"/>
    </source>
</evidence>
<evidence type="ECO:0000256" key="1">
    <source>
        <dbReference type="ARBA" id="ARBA00022801"/>
    </source>
</evidence>
<name>A0A8H7PLN3_9FUNG</name>
<dbReference type="PROSITE" id="PS50056">
    <property type="entry name" value="TYR_PHOSPHATASE_2"/>
    <property type="match status" value="1"/>
</dbReference>
<dbReference type="AlphaFoldDB" id="A0A8H7PLN3"/>
<reference evidence="6" key="1">
    <citation type="submission" date="2020-12" db="EMBL/GenBank/DDBJ databases">
        <title>Metabolic potential, ecology and presence of endohyphal bacteria is reflected in genomic diversity of Mucoromycotina.</title>
        <authorList>
            <person name="Muszewska A."/>
            <person name="Okrasinska A."/>
            <person name="Steczkiewicz K."/>
            <person name="Drgas O."/>
            <person name="Orlowska M."/>
            <person name="Perlinska-Lenart U."/>
            <person name="Aleksandrzak-Piekarczyk T."/>
            <person name="Szatraj K."/>
            <person name="Zielenkiewicz U."/>
            <person name="Pilsyk S."/>
            <person name="Malc E."/>
            <person name="Mieczkowski P."/>
            <person name="Kruszewska J.S."/>
            <person name="Biernat P."/>
            <person name="Pawlowska J."/>
        </authorList>
    </citation>
    <scope>NUCLEOTIDE SEQUENCE</scope>
    <source>
        <strain evidence="6">WA0000051536</strain>
    </source>
</reference>
<keyword evidence="7" id="KW-1185">Reference proteome</keyword>
<keyword evidence="1" id="KW-0378">Hydrolase</keyword>
<comment type="caution">
    <text evidence="6">The sequence shown here is derived from an EMBL/GenBank/DDBJ whole genome shotgun (WGS) entry which is preliminary data.</text>
</comment>
<dbReference type="OrthoDB" id="273181at2759"/>
<dbReference type="GO" id="GO:0004721">
    <property type="term" value="F:phosphoprotein phosphatase activity"/>
    <property type="evidence" value="ECO:0007669"/>
    <property type="project" value="UniProtKB-KW"/>
</dbReference>
<dbReference type="InterPro" id="IPR029021">
    <property type="entry name" value="Prot-tyrosine_phosphatase-like"/>
</dbReference>
<dbReference type="EMBL" id="JAEPRA010000014">
    <property type="protein sequence ID" value="KAG2175744.1"/>
    <property type="molecule type" value="Genomic_DNA"/>
</dbReference>
<feature type="region of interest" description="Disordered" evidence="3">
    <location>
        <begin position="1"/>
        <end position="28"/>
    </location>
</feature>
<dbReference type="InterPro" id="IPR000340">
    <property type="entry name" value="Dual-sp_phosphatase_cat-dom"/>
</dbReference>
<accession>A0A8H7PLN3</accession>
<proteinExistence type="predicted"/>
<feature type="domain" description="Tyrosine specific protein phosphatases" evidence="5">
    <location>
        <begin position="143"/>
        <end position="201"/>
    </location>
</feature>
<dbReference type="PROSITE" id="PS50054">
    <property type="entry name" value="TYR_PHOSPHATASE_DUAL"/>
    <property type="match status" value="1"/>
</dbReference>
<keyword evidence="2" id="KW-0904">Protein phosphatase</keyword>
<dbReference type="Gene3D" id="3.90.190.10">
    <property type="entry name" value="Protein tyrosine phosphatase superfamily"/>
    <property type="match status" value="1"/>
</dbReference>
<dbReference type="PANTHER" id="PTHR46712:SF1">
    <property type="entry name" value="PHOSPHATIDYLGLYCEROPHOSPHATASE AND PROTEIN-TYROSINE PHOSPHATASE 1"/>
    <property type="match status" value="1"/>
</dbReference>
<dbReference type="PROSITE" id="PS00383">
    <property type="entry name" value="TYR_PHOSPHATASE_1"/>
    <property type="match status" value="1"/>
</dbReference>
<dbReference type="InterPro" id="IPR042165">
    <property type="entry name" value="PTPMT1"/>
</dbReference>
<evidence type="ECO:0000313" key="7">
    <source>
        <dbReference type="Proteomes" id="UP000612746"/>
    </source>
</evidence>
<gene>
    <name evidence="6" type="ORF">INT44_000222</name>
</gene>
<evidence type="ECO:0000256" key="3">
    <source>
        <dbReference type="SAM" id="MobiDB-lite"/>
    </source>
</evidence>
<evidence type="ECO:0000256" key="2">
    <source>
        <dbReference type="ARBA" id="ARBA00022912"/>
    </source>
</evidence>
<dbReference type="InterPro" id="IPR020422">
    <property type="entry name" value="TYR_PHOSPHATASE_DUAL_dom"/>
</dbReference>
<feature type="compositionally biased region" description="Polar residues" evidence="3">
    <location>
        <begin position="11"/>
        <end position="22"/>
    </location>
</feature>
<dbReference type="Pfam" id="PF00782">
    <property type="entry name" value="DSPc"/>
    <property type="match status" value="1"/>
</dbReference>
<protein>
    <recommendedName>
        <fullName evidence="8">Protein-tyrosine-phosphatase</fullName>
    </recommendedName>
</protein>
<dbReference type="Proteomes" id="UP000612746">
    <property type="component" value="Unassembled WGS sequence"/>
</dbReference>
<dbReference type="InterPro" id="IPR000387">
    <property type="entry name" value="Tyr_Pase_dom"/>
</dbReference>
<dbReference type="SMART" id="SM00195">
    <property type="entry name" value="DSPc"/>
    <property type="match status" value="1"/>
</dbReference>
<dbReference type="InterPro" id="IPR016130">
    <property type="entry name" value="Tyr_Pase_AS"/>
</dbReference>
<dbReference type="GO" id="GO:0008962">
    <property type="term" value="F:phosphatidylglycerophosphatase activity"/>
    <property type="evidence" value="ECO:0007669"/>
    <property type="project" value="TreeGrafter"/>
</dbReference>
<sequence length="238" mass="27199">MTNEPPKFTHKNSSLGISQALENDQPKKLRRSTTLLSDSFKEPSEHDTCFGWAGFYMTLYLNKIAVNIFGGVTGWKWYNRIDELVILGALPTPTQIKEMQQQQNLKTVVNLCAEFPGYRGLYQELNIQQMRLGTADYTVPTLDKIEVGVSAIMDIAEHRDGSIYIHCKAGRGRSAALGLCYLIRRYELNPQQAQSVLIKARAQVDKELYHAEQIRMYYKSIIMEAEGGRIHRIPYTFM</sequence>